<dbReference type="Gene3D" id="1.20.58.340">
    <property type="entry name" value="Magnesium transport protein CorA, transmembrane region"/>
    <property type="match status" value="1"/>
</dbReference>
<dbReference type="GO" id="GO:0016020">
    <property type="term" value="C:membrane"/>
    <property type="evidence" value="ECO:0007669"/>
    <property type="project" value="InterPro"/>
</dbReference>
<keyword evidence="1" id="KW-0472">Membrane</keyword>
<accession>A0A6G1GG12</accession>
<dbReference type="Proteomes" id="UP000504638">
    <property type="component" value="Unplaced"/>
</dbReference>
<dbReference type="AlphaFoldDB" id="A0A6G1GG12"/>
<evidence type="ECO:0000313" key="4">
    <source>
        <dbReference type="RefSeq" id="XP_033538595.1"/>
    </source>
</evidence>
<reference evidence="4" key="3">
    <citation type="submission" date="2025-04" db="UniProtKB">
        <authorList>
            <consortium name="RefSeq"/>
        </authorList>
    </citation>
    <scope>IDENTIFICATION</scope>
    <source>
        <strain evidence="4">CBS 781.70</strain>
    </source>
</reference>
<proteinExistence type="predicted"/>
<dbReference type="InterPro" id="IPR002523">
    <property type="entry name" value="MgTranspt_CorA/ZnTranspt_ZntB"/>
</dbReference>
<gene>
    <name evidence="2 4" type="ORF">P152DRAFT_5104</name>
</gene>
<keyword evidence="1" id="KW-1133">Transmembrane helix</keyword>
<sequence>MDVYLRRDAQIYVTTTKATYAMAFHLPYYALRKGSEKSDRRKYKATRLRRSYELPLPRKPGEKGVRYYEAEVSGLTTGVDDFFYTTYCFVDTYFGSEELCPTYLDRRTDPLTAIRPLDFPVWNPRENYILPFSRRLRQVTEEQRDLINEFDDRMEEYTRKHFSPFHDRERSDISELRTVVATVTCFRKSTIDIISAWDRFAANSLGYFEGNSNNPGTKRWEEYIADLKSSVSELSFLRDRLEHRYHEFHELLQWMLSGSVLHQNQIANQNGQIAMRQEANIRLLAQLNILFLPLHLITAAFSMNMVPNSASWLLYLGVLIGSSVLTYFCAFNPWLHQVLFEKRRSWGGRS</sequence>
<dbReference type="Pfam" id="PF01544">
    <property type="entry name" value="CorA"/>
    <property type="match status" value="1"/>
</dbReference>
<evidence type="ECO:0000313" key="3">
    <source>
        <dbReference type="Proteomes" id="UP000504638"/>
    </source>
</evidence>
<dbReference type="GeneID" id="54423226"/>
<feature type="transmembrane region" description="Helical" evidence="1">
    <location>
        <begin position="283"/>
        <end position="306"/>
    </location>
</feature>
<organism evidence="2">
    <name type="scientific">Eremomyces bilateralis CBS 781.70</name>
    <dbReference type="NCBI Taxonomy" id="1392243"/>
    <lineage>
        <taxon>Eukaryota</taxon>
        <taxon>Fungi</taxon>
        <taxon>Dikarya</taxon>
        <taxon>Ascomycota</taxon>
        <taxon>Pezizomycotina</taxon>
        <taxon>Dothideomycetes</taxon>
        <taxon>Dothideomycetes incertae sedis</taxon>
        <taxon>Eremomycetales</taxon>
        <taxon>Eremomycetaceae</taxon>
        <taxon>Eremomyces</taxon>
    </lineage>
</organism>
<evidence type="ECO:0000256" key="1">
    <source>
        <dbReference type="SAM" id="Phobius"/>
    </source>
</evidence>
<evidence type="ECO:0000313" key="2">
    <source>
        <dbReference type="EMBL" id="KAF1816964.1"/>
    </source>
</evidence>
<dbReference type="OrthoDB" id="5428055at2759"/>
<dbReference type="EMBL" id="ML975149">
    <property type="protein sequence ID" value="KAF1816964.1"/>
    <property type="molecule type" value="Genomic_DNA"/>
</dbReference>
<dbReference type="RefSeq" id="XP_033538595.1">
    <property type="nucleotide sequence ID" value="XM_033682656.1"/>
</dbReference>
<name>A0A6G1GG12_9PEZI</name>
<feature type="transmembrane region" description="Helical" evidence="1">
    <location>
        <begin position="312"/>
        <end position="335"/>
    </location>
</feature>
<keyword evidence="3" id="KW-1185">Reference proteome</keyword>
<reference evidence="4" key="2">
    <citation type="submission" date="2020-04" db="EMBL/GenBank/DDBJ databases">
        <authorList>
            <consortium name="NCBI Genome Project"/>
        </authorList>
    </citation>
    <scope>NUCLEOTIDE SEQUENCE</scope>
    <source>
        <strain evidence="4">CBS 781.70</strain>
    </source>
</reference>
<reference evidence="2 4" key="1">
    <citation type="submission" date="2020-01" db="EMBL/GenBank/DDBJ databases">
        <authorList>
            <consortium name="DOE Joint Genome Institute"/>
            <person name="Haridas S."/>
            <person name="Albert R."/>
            <person name="Binder M."/>
            <person name="Bloem J."/>
            <person name="Labutti K."/>
            <person name="Salamov A."/>
            <person name="Andreopoulos B."/>
            <person name="Baker S.E."/>
            <person name="Barry K."/>
            <person name="Bills G."/>
            <person name="Bluhm B.H."/>
            <person name="Cannon C."/>
            <person name="Castanera R."/>
            <person name="Culley D.E."/>
            <person name="Daum C."/>
            <person name="Ezra D."/>
            <person name="Gonzalez J.B."/>
            <person name="Henrissat B."/>
            <person name="Kuo A."/>
            <person name="Liang C."/>
            <person name="Lipzen A."/>
            <person name="Lutzoni F."/>
            <person name="Magnuson J."/>
            <person name="Mondo S."/>
            <person name="Nolan M."/>
            <person name="Ohm R."/>
            <person name="Pangilinan J."/>
            <person name="Park H.-J."/>
            <person name="Ramirez L."/>
            <person name="Alfaro M."/>
            <person name="Sun H."/>
            <person name="Tritt A."/>
            <person name="Yoshinaga Y."/>
            <person name="Zwiers L.-H."/>
            <person name="Turgeon B.G."/>
            <person name="Goodwin S.B."/>
            <person name="Spatafora J.W."/>
            <person name="Crous P.W."/>
            <person name="Grigoriev I.V."/>
        </authorList>
    </citation>
    <scope>NUCLEOTIDE SEQUENCE</scope>
    <source>
        <strain evidence="2 4">CBS 781.70</strain>
    </source>
</reference>
<keyword evidence="1" id="KW-0812">Transmembrane</keyword>
<dbReference type="GO" id="GO:0046873">
    <property type="term" value="F:metal ion transmembrane transporter activity"/>
    <property type="evidence" value="ECO:0007669"/>
    <property type="project" value="InterPro"/>
</dbReference>
<protein>
    <submittedName>
        <fullName evidence="2 4">Uncharacterized protein</fullName>
    </submittedName>
</protein>